<keyword evidence="2" id="KW-1185">Reference proteome</keyword>
<reference evidence="1 2" key="1">
    <citation type="journal article" date="2020" name="Phytopathology">
        <title>Genome Sequence Resources of Colletotrichum truncatum, C. plurivorum, C. musicola, and C. sojae: Four Species Pathogenic to Soybean (Glycine max).</title>
        <authorList>
            <person name="Rogerio F."/>
            <person name="Boufleur T.R."/>
            <person name="Ciampi-Guillardi M."/>
            <person name="Sukno S.A."/>
            <person name="Thon M.R."/>
            <person name="Massola Junior N.S."/>
            <person name="Baroncelli R."/>
        </authorList>
    </citation>
    <scope>NUCLEOTIDE SEQUENCE [LARGE SCALE GENOMIC DNA]</scope>
    <source>
        <strain evidence="1 2">LFN0009</strain>
    </source>
</reference>
<name>A0A8H6MMX9_9PEZI</name>
<gene>
    <name evidence="1" type="ORF">CSOJ01_11978</name>
</gene>
<comment type="caution">
    <text evidence="1">The sequence shown here is derived from an EMBL/GenBank/DDBJ whole genome shotgun (WGS) entry which is preliminary data.</text>
</comment>
<dbReference type="EMBL" id="WIGN01000294">
    <property type="protein sequence ID" value="KAF6801120.1"/>
    <property type="molecule type" value="Genomic_DNA"/>
</dbReference>
<proteinExistence type="predicted"/>
<organism evidence="1 2">
    <name type="scientific">Colletotrichum sojae</name>
    <dbReference type="NCBI Taxonomy" id="2175907"/>
    <lineage>
        <taxon>Eukaryota</taxon>
        <taxon>Fungi</taxon>
        <taxon>Dikarya</taxon>
        <taxon>Ascomycota</taxon>
        <taxon>Pezizomycotina</taxon>
        <taxon>Sordariomycetes</taxon>
        <taxon>Hypocreomycetidae</taxon>
        <taxon>Glomerellales</taxon>
        <taxon>Glomerellaceae</taxon>
        <taxon>Colletotrichum</taxon>
        <taxon>Colletotrichum orchidearum species complex</taxon>
    </lineage>
</organism>
<dbReference type="Proteomes" id="UP000652219">
    <property type="component" value="Unassembled WGS sequence"/>
</dbReference>
<sequence length="132" mass="13981">MPGFLAFRCIRLTRLGGGEAWENGSLRNDAAIASRDVITWRRSARHRKQAAKRFAEDVRRVLAGLAVPVDVVIIRPDRGPAAGLNAVRLIPHGSTDNPGQRARAARRIILGPRGVTYCAGDGGGGGGGCRGC</sequence>
<dbReference type="AlphaFoldDB" id="A0A8H6MMX9"/>
<accession>A0A8H6MMX9</accession>
<evidence type="ECO:0000313" key="2">
    <source>
        <dbReference type="Proteomes" id="UP000652219"/>
    </source>
</evidence>
<protein>
    <submittedName>
        <fullName evidence="1">Uncharacterized protein</fullName>
    </submittedName>
</protein>
<evidence type="ECO:0000313" key="1">
    <source>
        <dbReference type="EMBL" id="KAF6801120.1"/>
    </source>
</evidence>